<evidence type="ECO:0000256" key="3">
    <source>
        <dbReference type="ARBA" id="ARBA00023136"/>
    </source>
</evidence>
<evidence type="ECO:0000313" key="6">
    <source>
        <dbReference type="EMBL" id="AVF26460.1"/>
    </source>
</evidence>
<name>A0A2L1U0J6_9BACL</name>
<dbReference type="Pfam" id="PF01547">
    <property type="entry name" value="SBP_bac_1"/>
    <property type="match status" value="1"/>
</dbReference>
<keyword evidence="5 6" id="KW-0449">Lipoprotein</keyword>
<accession>A0A2L1U0J6</accession>
<protein>
    <submittedName>
        <fullName evidence="6">Lipoprotein-like protein</fullName>
    </submittedName>
</protein>
<dbReference type="PANTHER" id="PTHR43649:SF33">
    <property type="entry name" value="POLYGALACTURONAN_RHAMNOGALACTURONAN-BINDING PROTEIN YTCQ"/>
    <property type="match status" value="1"/>
</dbReference>
<dbReference type="AlphaFoldDB" id="A0A2L1U0J6"/>
<reference evidence="7" key="1">
    <citation type="submission" date="2017-02" db="EMBL/GenBank/DDBJ databases">
        <title>Delineation of Paenibacillus larvae strains originating from foulbrood outbreaks.</title>
        <authorList>
            <person name="Beims H."/>
            <person name="Bunk B."/>
            <person name="Sproeer C."/>
            <person name="Mohr K.I."/>
            <person name="Pradella S."/>
            <person name="Guenther G."/>
            <person name="Rohde M."/>
            <person name="von der Ohe W."/>
            <person name="Steinert M."/>
        </authorList>
    </citation>
    <scope>NUCLEOTIDE SEQUENCE [LARGE SCALE GENOMIC DNA]</scope>
    <source>
        <strain evidence="7">Eric_III</strain>
    </source>
</reference>
<evidence type="ECO:0000256" key="2">
    <source>
        <dbReference type="ARBA" id="ARBA00022729"/>
    </source>
</evidence>
<gene>
    <name evidence="6" type="ORF">ERICIII_02299</name>
</gene>
<dbReference type="InterPro" id="IPR006059">
    <property type="entry name" value="SBP"/>
</dbReference>
<keyword evidence="2" id="KW-0732">Signal</keyword>
<dbReference type="CDD" id="cd13580">
    <property type="entry name" value="PBP2_AlgQ_like_1"/>
    <property type="match status" value="1"/>
</dbReference>
<proteinExistence type="predicted"/>
<keyword evidence="1" id="KW-1003">Cell membrane</keyword>
<keyword evidence="4" id="KW-0564">Palmitate</keyword>
<evidence type="ECO:0000256" key="4">
    <source>
        <dbReference type="ARBA" id="ARBA00023139"/>
    </source>
</evidence>
<dbReference type="Proteomes" id="UP000239833">
    <property type="component" value="Chromosome"/>
</dbReference>
<sequence length="555" mass="63477">MNIKAINSHKKNKYGIIYMKKFLDYAVSLIHSMFIGRRMTTILGQKRAAFMNGRHLTRIIRLIVYYCSVIGLLSSCAGSKDTLHRGMPEKAAGKEPVSILVKSLGFTFPEGLSENQNPYLEYIEDHTNLKVDVRILPSTGYEKALDNIISSDNTPDMINAASEIWIANQVKEQRLKPLDEWIDRYGPDLKKHIPGSVWNKVRIDGKIYGIPSQNLIKGLELMYVRKDWLDRLGLEPPVTIEEYEKVIEAFATQDPNGSGEQDTYGLSMMHSLYRSAPFFGAFGIQLNQWTERDGKLVYSNTLPEMKEALAFFAKLYKNKWLDPDFPMNNNSAFAQKIEEGKIGLFSATWYDTRGPIAKNIEKEPHAEWIPLEYPTGKKGQKGVYATVPVQSYQVIPANSKHGEAVIRMLNFIAGEGRHTLIFGFENEVWKRLNGEIVTDFKEHDKHLYREMFTSLVQVADPLLKTRLHSYGKHFRLYENLQIIEQNLIENLYTGPPTPSMESNMSVLNSLQGVFTKIIVGAVPLDEFDRYVEEWKEKGGDAITREVNEWYQGLNK</sequence>
<dbReference type="InterPro" id="IPR050490">
    <property type="entry name" value="Bact_solute-bd_prot1"/>
</dbReference>
<organism evidence="6 7">
    <name type="scientific">Paenibacillus larvae subsp. larvae</name>
    <dbReference type="NCBI Taxonomy" id="147375"/>
    <lineage>
        <taxon>Bacteria</taxon>
        <taxon>Bacillati</taxon>
        <taxon>Bacillota</taxon>
        <taxon>Bacilli</taxon>
        <taxon>Bacillales</taxon>
        <taxon>Paenibacillaceae</taxon>
        <taxon>Paenibacillus</taxon>
    </lineage>
</organism>
<evidence type="ECO:0000313" key="7">
    <source>
        <dbReference type="Proteomes" id="UP000239833"/>
    </source>
</evidence>
<dbReference type="PANTHER" id="PTHR43649">
    <property type="entry name" value="ARABINOSE-BINDING PROTEIN-RELATED"/>
    <property type="match status" value="1"/>
</dbReference>
<dbReference type="Gene3D" id="3.40.190.10">
    <property type="entry name" value="Periplasmic binding protein-like II"/>
    <property type="match status" value="2"/>
</dbReference>
<dbReference type="EMBL" id="CP019655">
    <property type="protein sequence ID" value="AVF26460.1"/>
    <property type="molecule type" value="Genomic_DNA"/>
</dbReference>
<dbReference type="STRING" id="147375.BXP28_05825"/>
<evidence type="ECO:0000256" key="5">
    <source>
        <dbReference type="ARBA" id="ARBA00023288"/>
    </source>
</evidence>
<dbReference type="SUPFAM" id="SSF53850">
    <property type="entry name" value="Periplasmic binding protein-like II"/>
    <property type="match status" value="1"/>
</dbReference>
<evidence type="ECO:0000256" key="1">
    <source>
        <dbReference type="ARBA" id="ARBA00022475"/>
    </source>
</evidence>
<keyword evidence="3" id="KW-0472">Membrane</keyword>